<dbReference type="GO" id="GO:0009252">
    <property type="term" value="P:peptidoglycan biosynthetic process"/>
    <property type="evidence" value="ECO:0007669"/>
    <property type="project" value="UniProtKB-KW"/>
</dbReference>
<dbReference type="GO" id="GO:0071555">
    <property type="term" value="P:cell wall organization"/>
    <property type="evidence" value="ECO:0007669"/>
    <property type="project" value="UniProtKB-KW"/>
</dbReference>
<dbReference type="AlphaFoldDB" id="A0A6J7FDW9"/>
<keyword evidence="4" id="KW-0573">Peptidoglycan synthesis</keyword>
<evidence type="ECO:0000259" key="8">
    <source>
        <dbReference type="Pfam" id="PF13480"/>
    </source>
</evidence>
<name>A0A6J7FDW9_9ZZZZ</name>
<dbReference type="Gene3D" id="3.40.630.30">
    <property type="match status" value="2"/>
</dbReference>
<dbReference type="PANTHER" id="PTHR36174:SF1">
    <property type="entry name" value="LIPID II:GLYCINE GLYCYLTRANSFERASE"/>
    <property type="match status" value="1"/>
</dbReference>
<comment type="similarity">
    <text evidence="1">Belongs to the FemABX family.</text>
</comment>
<feature type="domain" description="BioF2-like acetyltransferase" evidence="8">
    <location>
        <begin position="166"/>
        <end position="275"/>
    </location>
</feature>
<keyword evidence="3" id="KW-0133">Cell shape</keyword>
<evidence type="ECO:0000256" key="7">
    <source>
        <dbReference type="SAM" id="MobiDB-lite"/>
    </source>
</evidence>
<dbReference type="GO" id="GO:0016755">
    <property type="term" value="F:aminoacyltransferase activity"/>
    <property type="evidence" value="ECO:0007669"/>
    <property type="project" value="InterPro"/>
</dbReference>
<protein>
    <submittedName>
        <fullName evidence="9">Unannotated protein</fullName>
    </submittedName>
</protein>
<dbReference type="EMBL" id="CAFBMB010000029">
    <property type="protein sequence ID" value="CAB4893627.1"/>
    <property type="molecule type" value="Genomic_DNA"/>
</dbReference>
<gene>
    <name evidence="9" type="ORF">UFOPK3516_00558</name>
</gene>
<keyword evidence="6" id="KW-0961">Cell wall biogenesis/degradation</keyword>
<dbReference type="PANTHER" id="PTHR36174">
    <property type="entry name" value="LIPID II:GLYCINE GLYCYLTRANSFERASE"/>
    <property type="match status" value="1"/>
</dbReference>
<evidence type="ECO:0000256" key="4">
    <source>
        <dbReference type="ARBA" id="ARBA00022984"/>
    </source>
</evidence>
<dbReference type="Pfam" id="PF13480">
    <property type="entry name" value="Acetyltransf_6"/>
    <property type="match status" value="1"/>
</dbReference>
<keyword evidence="5" id="KW-0012">Acyltransferase</keyword>
<feature type="region of interest" description="Disordered" evidence="7">
    <location>
        <begin position="1"/>
        <end position="48"/>
    </location>
</feature>
<evidence type="ECO:0000256" key="3">
    <source>
        <dbReference type="ARBA" id="ARBA00022960"/>
    </source>
</evidence>
<evidence type="ECO:0000256" key="1">
    <source>
        <dbReference type="ARBA" id="ARBA00009943"/>
    </source>
</evidence>
<dbReference type="InterPro" id="IPR016181">
    <property type="entry name" value="Acyl_CoA_acyltransferase"/>
</dbReference>
<sequence>MSKQPDAWNAQVLASQPDPHFMQSEAWSDIKSPDGWQPEQHSAPPRGARPAVQTFRRHAPLVGGVVHAPRVSGLTRRSIPSLTELALSTADRRVAAFKLEPYQAHDDDLVAAFVAAGWSVGATSQYRHGVTVSLAGSEDDVWMSFKSRARTDVNAAVKKNGVTAQRVPLTTENIDTLVMLIGETQDRSGAFFRSRAYLERTWRAFDARDEGRLYFAYIDGRIVAAAFVFTFGTNAWYKDGGSLRSDNNSHAARELHWKIMRDLIADGYAHYDLGNIPDPENPNEGGMRGLFQFKTGFARETNLYLPVLEYPLSKRFRRWQRHESTLVRIMFKKNKDYWY</sequence>
<dbReference type="InterPro" id="IPR003447">
    <property type="entry name" value="FEMABX"/>
</dbReference>
<dbReference type="PROSITE" id="PS51191">
    <property type="entry name" value="FEMABX"/>
    <property type="match status" value="1"/>
</dbReference>
<evidence type="ECO:0000256" key="5">
    <source>
        <dbReference type="ARBA" id="ARBA00023315"/>
    </source>
</evidence>
<organism evidence="9">
    <name type="scientific">freshwater metagenome</name>
    <dbReference type="NCBI Taxonomy" id="449393"/>
    <lineage>
        <taxon>unclassified sequences</taxon>
        <taxon>metagenomes</taxon>
        <taxon>ecological metagenomes</taxon>
    </lineage>
</organism>
<evidence type="ECO:0000313" key="9">
    <source>
        <dbReference type="EMBL" id="CAB4893627.1"/>
    </source>
</evidence>
<dbReference type="GO" id="GO:0008360">
    <property type="term" value="P:regulation of cell shape"/>
    <property type="evidence" value="ECO:0007669"/>
    <property type="project" value="UniProtKB-KW"/>
</dbReference>
<dbReference type="InterPro" id="IPR038740">
    <property type="entry name" value="BioF2-like_GNAT_dom"/>
</dbReference>
<keyword evidence="2" id="KW-0808">Transferase</keyword>
<proteinExistence type="inferred from homology"/>
<dbReference type="SUPFAM" id="SSF55729">
    <property type="entry name" value="Acyl-CoA N-acyltransferases (Nat)"/>
    <property type="match status" value="1"/>
</dbReference>
<accession>A0A6J7FDW9</accession>
<dbReference type="InterPro" id="IPR050644">
    <property type="entry name" value="PG_Glycine_Bridge_Synth"/>
</dbReference>
<evidence type="ECO:0000256" key="6">
    <source>
        <dbReference type="ARBA" id="ARBA00023316"/>
    </source>
</evidence>
<reference evidence="9" key="1">
    <citation type="submission" date="2020-05" db="EMBL/GenBank/DDBJ databases">
        <authorList>
            <person name="Chiriac C."/>
            <person name="Salcher M."/>
            <person name="Ghai R."/>
            <person name="Kavagutti S V."/>
        </authorList>
    </citation>
    <scope>NUCLEOTIDE SEQUENCE</scope>
</reference>
<evidence type="ECO:0000256" key="2">
    <source>
        <dbReference type="ARBA" id="ARBA00022679"/>
    </source>
</evidence>